<dbReference type="Proteomes" id="UP000054018">
    <property type="component" value="Unassembled WGS sequence"/>
</dbReference>
<accession>A0A0C9ZY29</accession>
<name>A0A0C9ZY29_9AGAM</name>
<dbReference type="EMBL" id="KN833715">
    <property type="protein sequence ID" value="KIK24583.1"/>
    <property type="molecule type" value="Genomic_DNA"/>
</dbReference>
<dbReference type="AlphaFoldDB" id="A0A0C9ZY29"/>
<organism evidence="1 2">
    <name type="scientific">Pisolithus microcarpus 441</name>
    <dbReference type="NCBI Taxonomy" id="765257"/>
    <lineage>
        <taxon>Eukaryota</taxon>
        <taxon>Fungi</taxon>
        <taxon>Dikarya</taxon>
        <taxon>Basidiomycota</taxon>
        <taxon>Agaricomycotina</taxon>
        <taxon>Agaricomycetes</taxon>
        <taxon>Agaricomycetidae</taxon>
        <taxon>Boletales</taxon>
        <taxon>Sclerodermatineae</taxon>
        <taxon>Pisolithaceae</taxon>
        <taxon>Pisolithus</taxon>
    </lineage>
</organism>
<gene>
    <name evidence="1" type="ORF">PISMIDRAFT_678188</name>
</gene>
<proteinExistence type="predicted"/>
<reference evidence="2" key="2">
    <citation type="submission" date="2015-01" db="EMBL/GenBank/DDBJ databases">
        <title>Evolutionary Origins and Diversification of the Mycorrhizal Mutualists.</title>
        <authorList>
            <consortium name="DOE Joint Genome Institute"/>
            <consortium name="Mycorrhizal Genomics Consortium"/>
            <person name="Kohler A."/>
            <person name="Kuo A."/>
            <person name="Nagy L.G."/>
            <person name="Floudas D."/>
            <person name="Copeland A."/>
            <person name="Barry K.W."/>
            <person name="Cichocki N."/>
            <person name="Veneault-Fourrey C."/>
            <person name="LaButti K."/>
            <person name="Lindquist E.A."/>
            <person name="Lipzen A."/>
            <person name="Lundell T."/>
            <person name="Morin E."/>
            <person name="Murat C."/>
            <person name="Riley R."/>
            <person name="Ohm R."/>
            <person name="Sun H."/>
            <person name="Tunlid A."/>
            <person name="Henrissat B."/>
            <person name="Grigoriev I.V."/>
            <person name="Hibbett D.S."/>
            <person name="Martin F."/>
        </authorList>
    </citation>
    <scope>NUCLEOTIDE SEQUENCE [LARGE SCALE GENOMIC DNA]</scope>
    <source>
        <strain evidence="2">441</strain>
    </source>
</reference>
<evidence type="ECO:0000313" key="1">
    <source>
        <dbReference type="EMBL" id="KIK24583.1"/>
    </source>
</evidence>
<dbReference type="HOGENOM" id="CLU_2910447_0_0_1"/>
<reference evidence="1 2" key="1">
    <citation type="submission" date="2014-04" db="EMBL/GenBank/DDBJ databases">
        <authorList>
            <consortium name="DOE Joint Genome Institute"/>
            <person name="Kuo A."/>
            <person name="Kohler A."/>
            <person name="Costa M.D."/>
            <person name="Nagy L.G."/>
            <person name="Floudas D."/>
            <person name="Copeland A."/>
            <person name="Barry K.W."/>
            <person name="Cichocki N."/>
            <person name="Veneault-Fourrey C."/>
            <person name="LaButti K."/>
            <person name="Lindquist E.A."/>
            <person name="Lipzen A."/>
            <person name="Lundell T."/>
            <person name="Morin E."/>
            <person name="Murat C."/>
            <person name="Sun H."/>
            <person name="Tunlid A."/>
            <person name="Henrissat B."/>
            <person name="Grigoriev I.V."/>
            <person name="Hibbett D.S."/>
            <person name="Martin F."/>
            <person name="Nordberg H.P."/>
            <person name="Cantor M.N."/>
            <person name="Hua S.X."/>
        </authorList>
    </citation>
    <scope>NUCLEOTIDE SEQUENCE [LARGE SCALE GENOMIC DNA]</scope>
    <source>
        <strain evidence="1 2">441</strain>
    </source>
</reference>
<keyword evidence="2" id="KW-1185">Reference proteome</keyword>
<evidence type="ECO:0000313" key="2">
    <source>
        <dbReference type="Proteomes" id="UP000054018"/>
    </source>
</evidence>
<protein>
    <submittedName>
        <fullName evidence="1">Uncharacterized protein</fullName>
    </submittedName>
</protein>
<sequence>MQPLFFVVARPGLGTSRSIPRPLTKRHPELMDLHDASEEMVQKAQTVNKRVSLTCVSQSGEL</sequence>